<feature type="transmembrane region" description="Helical" evidence="1">
    <location>
        <begin position="46"/>
        <end position="65"/>
    </location>
</feature>
<keyword evidence="3" id="KW-1185">Reference proteome</keyword>
<dbReference type="AlphaFoldDB" id="A0AAD5PA41"/>
<comment type="caution">
    <text evidence="2">The sequence shown here is derived from an EMBL/GenBank/DDBJ whole genome shotgun (WGS) entry which is preliminary data.</text>
</comment>
<sequence>MVYCQATLLFFVIKYMMIKNISGNISTLSFICCVAIYIVILKSGYLIFKFIGFFFPSPFASRQIIFKALQGIELKHVVHWNFYYYLLLLIKLYQE</sequence>
<evidence type="ECO:0000313" key="2">
    <source>
        <dbReference type="EMBL" id="KAI9247978.1"/>
    </source>
</evidence>
<accession>A0AAD5PA41</accession>
<dbReference type="EMBL" id="JAIXMP010000040">
    <property type="protein sequence ID" value="KAI9247978.1"/>
    <property type="molecule type" value="Genomic_DNA"/>
</dbReference>
<gene>
    <name evidence="2" type="ORF">BDA99DRAFT_525472</name>
</gene>
<proteinExistence type="predicted"/>
<reference evidence="2" key="2">
    <citation type="submission" date="2023-02" db="EMBL/GenBank/DDBJ databases">
        <authorList>
            <consortium name="DOE Joint Genome Institute"/>
            <person name="Mondo S.J."/>
            <person name="Chang Y."/>
            <person name="Wang Y."/>
            <person name="Ahrendt S."/>
            <person name="Andreopoulos W."/>
            <person name="Barry K."/>
            <person name="Beard J."/>
            <person name="Benny G.L."/>
            <person name="Blankenship S."/>
            <person name="Bonito G."/>
            <person name="Cuomo C."/>
            <person name="Desiro A."/>
            <person name="Gervers K.A."/>
            <person name="Hundley H."/>
            <person name="Kuo A."/>
            <person name="LaButti K."/>
            <person name="Lang B.F."/>
            <person name="Lipzen A."/>
            <person name="O'Donnell K."/>
            <person name="Pangilinan J."/>
            <person name="Reynolds N."/>
            <person name="Sandor L."/>
            <person name="Smith M.W."/>
            <person name="Tsang A."/>
            <person name="Grigoriev I.V."/>
            <person name="Stajich J.E."/>
            <person name="Spatafora J.W."/>
        </authorList>
    </citation>
    <scope>NUCLEOTIDE SEQUENCE</scope>
    <source>
        <strain evidence="2">RSA 2281</strain>
    </source>
</reference>
<keyword evidence="1" id="KW-0812">Transmembrane</keyword>
<evidence type="ECO:0000313" key="3">
    <source>
        <dbReference type="Proteomes" id="UP001209540"/>
    </source>
</evidence>
<feature type="transmembrane region" description="Helical" evidence="1">
    <location>
        <begin position="21"/>
        <end position="40"/>
    </location>
</feature>
<name>A0AAD5PA41_9FUNG</name>
<protein>
    <submittedName>
        <fullName evidence="2">Uncharacterized protein</fullName>
    </submittedName>
</protein>
<keyword evidence="1" id="KW-0472">Membrane</keyword>
<reference evidence="2" key="1">
    <citation type="journal article" date="2022" name="IScience">
        <title>Evolution of zygomycete secretomes and the origins of terrestrial fungal ecologies.</title>
        <authorList>
            <person name="Chang Y."/>
            <person name="Wang Y."/>
            <person name="Mondo S."/>
            <person name="Ahrendt S."/>
            <person name="Andreopoulos W."/>
            <person name="Barry K."/>
            <person name="Beard J."/>
            <person name="Benny G.L."/>
            <person name="Blankenship S."/>
            <person name="Bonito G."/>
            <person name="Cuomo C."/>
            <person name="Desiro A."/>
            <person name="Gervers K.A."/>
            <person name="Hundley H."/>
            <person name="Kuo A."/>
            <person name="LaButti K."/>
            <person name="Lang B.F."/>
            <person name="Lipzen A."/>
            <person name="O'Donnell K."/>
            <person name="Pangilinan J."/>
            <person name="Reynolds N."/>
            <person name="Sandor L."/>
            <person name="Smith M.E."/>
            <person name="Tsang A."/>
            <person name="Grigoriev I.V."/>
            <person name="Stajich J.E."/>
            <person name="Spatafora J.W."/>
        </authorList>
    </citation>
    <scope>NUCLEOTIDE SEQUENCE</scope>
    <source>
        <strain evidence="2">RSA 2281</strain>
    </source>
</reference>
<keyword evidence="1" id="KW-1133">Transmembrane helix</keyword>
<organism evidence="2 3">
    <name type="scientific">Phascolomyces articulosus</name>
    <dbReference type="NCBI Taxonomy" id="60185"/>
    <lineage>
        <taxon>Eukaryota</taxon>
        <taxon>Fungi</taxon>
        <taxon>Fungi incertae sedis</taxon>
        <taxon>Mucoromycota</taxon>
        <taxon>Mucoromycotina</taxon>
        <taxon>Mucoromycetes</taxon>
        <taxon>Mucorales</taxon>
        <taxon>Lichtheimiaceae</taxon>
        <taxon>Phascolomyces</taxon>
    </lineage>
</organism>
<dbReference type="Proteomes" id="UP001209540">
    <property type="component" value="Unassembled WGS sequence"/>
</dbReference>
<evidence type="ECO:0000256" key="1">
    <source>
        <dbReference type="SAM" id="Phobius"/>
    </source>
</evidence>